<protein>
    <recommendedName>
        <fullName evidence="2">ZP domain-containing protein</fullName>
    </recommendedName>
</protein>
<reference evidence="3" key="2">
    <citation type="submission" date="2025-08" db="UniProtKB">
        <authorList>
            <consortium name="Ensembl"/>
        </authorList>
    </citation>
    <scope>IDENTIFICATION</scope>
</reference>
<keyword evidence="1" id="KW-0812">Transmembrane</keyword>
<evidence type="ECO:0000256" key="1">
    <source>
        <dbReference type="SAM" id="Phobius"/>
    </source>
</evidence>
<dbReference type="Ensembl" id="ENSSMAT00000037175.1">
    <property type="protein sequence ID" value="ENSSMAP00000046650.1"/>
    <property type="gene ID" value="ENSSMAG00000008560.2"/>
</dbReference>
<organism evidence="3 4">
    <name type="scientific">Scophthalmus maximus</name>
    <name type="common">Turbot</name>
    <name type="synonym">Psetta maxima</name>
    <dbReference type="NCBI Taxonomy" id="52904"/>
    <lineage>
        <taxon>Eukaryota</taxon>
        <taxon>Metazoa</taxon>
        <taxon>Chordata</taxon>
        <taxon>Craniata</taxon>
        <taxon>Vertebrata</taxon>
        <taxon>Euteleostomi</taxon>
        <taxon>Actinopterygii</taxon>
        <taxon>Neopterygii</taxon>
        <taxon>Teleostei</taxon>
        <taxon>Neoteleostei</taxon>
        <taxon>Acanthomorphata</taxon>
        <taxon>Carangaria</taxon>
        <taxon>Pleuronectiformes</taxon>
        <taxon>Pleuronectoidei</taxon>
        <taxon>Scophthalmidae</taxon>
        <taxon>Scophthalmus</taxon>
    </lineage>
</organism>
<dbReference type="Pfam" id="PF23344">
    <property type="entry name" value="ZP-N"/>
    <property type="match status" value="1"/>
</dbReference>
<evidence type="ECO:0000259" key="2">
    <source>
        <dbReference type="PROSITE" id="PS51034"/>
    </source>
</evidence>
<keyword evidence="1" id="KW-0472">Membrane</keyword>
<name>A0A8D3CH92_SCOMX</name>
<dbReference type="Gene3D" id="2.60.40.3210">
    <property type="entry name" value="Zona pellucida, ZP-N domain"/>
    <property type="match status" value="1"/>
</dbReference>
<feature type="transmembrane region" description="Helical" evidence="1">
    <location>
        <begin position="514"/>
        <end position="532"/>
    </location>
</feature>
<dbReference type="PROSITE" id="PS51034">
    <property type="entry name" value="ZP_2"/>
    <property type="match status" value="1"/>
</dbReference>
<dbReference type="Proteomes" id="UP000694558">
    <property type="component" value="Chromosome 2"/>
</dbReference>
<dbReference type="GeneTree" id="ENSGT00940000163503"/>
<dbReference type="AlphaFoldDB" id="A0A8D3CH92"/>
<dbReference type="PANTHER" id="PTHR47130:SF1">
    <property type="entry name" value="ZP DOMAIN-CONTAINING PROTEIN"/>
    <property type="match status" value="1"/>
</dbReference>
<reference evidence="3" key="1">
    <citation type="submission" date="2023-05" db="EMBL/GenBank/DDBJ databases">
        <title>High-quality long-read genome of Scophthalmus maximus.</title>
        <authorList>
            <person name="Lien S."/>
            <person name="Martinez P."/>
        </authorList>
    </citation>
    <scope>NUCLEOTIDE SEQUENCE [LARGE SCALE GENOMIC DNA]</scope>
</reference>
<accession>A0A8D3CH92</accession>
<dbReference type="Pfam" id="PF26562">
    <property type="entry name" value="Ig-like"/>
    <property type="match status" value="1"/>
</dbReference>
<keyword evidence="1" id="KW-1133">Transmembrane helix</keyword>
<dbReference type="PANTHER" id="PTHR47130">
    <property type="entry name" value="SI:DKEY-19B23.11-RELATED"/>
    <property type="match status" value="1"/>
</dbReference>
<feature type="domain" description="ZP" evidence="2">
    <location>
        <begin position="349"/>
        <end position="533"/>
    </location>
</feature>
<evidence type="ECO:0000313" key="4">
    <source>
        <dbReference type="Proteomes" id="UP000694558"/>
    </source>
</evidence>
<evidence type="ECO:0000313" key="3">
    <source>
        <dbReference type="Ensembl" id="ENSSMAP00000046650.1"/>
    </source>
</evidence>
<dbReference type="InterPro" id="IPR058876">
    <property type="entry name" value="Ig-like_ZP"/>
</dbReference>
<dbReference type="InterPro" id="IPR055356">
    <property type="entry name" value="ZP-N"/>
</dbReference>
<proteinExistence type="predicted"/>
<dbReference type="InterPro" id="IPR001507">
    <property type="entry name" value="ZP_dom"/>
</dbReference>
<sequence length="533" mass="59290">MEVSIHLPVLTVKSKNDKEGAPQAEMAVVFHRADQRPEEAAVLSLVDAAALSYHISVRGSHLTLRCPYASPLSYTMKEDGVDLEIVSATILYGLQRNTVAIDTIVACALNEAATDGPRLLWTVPVTPSPLVHGQVRDRGVRIGVNGQALSESETKERRYTIGLQEGRVEVRIPIGAPGGHIKSGVIRGQYSQSMSVDLFVMSQWEDERWPLSQLRSFRLLKTPLIPQTLNLIRNTAPSEGFFSVTFGPFASDVSLRKVTIDSGGDLLTWTQSRQTQSDADLAVSRIAHVNGTYSFRLSFPLSHRKIIPEELTLWGLVAGVNAFIVDAKSLKVQDSLFHKCTFPVRELLVCLPEGRMVAVVDTTHTIPPTHPNRTTLLDPSCVPMEMDSARALFSFSLDSCGTIVTTEGNLLVYENQISYNQDFLPLDDPVIHRDSPYRLTIQCRYPANGSRALAIQYPVYSSLDLSPVRPVKPTRREAATTAWITWTDLSITPPLMLCTFVSAFWTCKSNKPKYYYIFFQLGLLFQMILPFFS</sequence>
<feature type="transmembrane region" description="Helical" evidence="1">
    <location>
        <begin position="483"/>
        <end position="507"/>
    </location>
</feature>